<name>A0AAD6BPB6_9TELE</name>
<organism evidence="1 2">
    <name type="scientific">Pogonophryne albipinna</name>
    <dbReference type="NCBI Taxonomy" id="1090488"/>
    <lineage>
        <taxon>Eukaryota</taxon>
        <taxon>Metazoa</taxon>
        <taxon>Chordata</taxon>
        <taxon>Craniata</taxon>
        <taxon>Vertebrata</taxon>
        <taxon>Euteleostomi</taxon>
        <taxon>Actinopterygii</taxon>
        <taxon>Neopterygii</taxon>
        <taxon>Teleostei</taxon>
        <taxon>Neoteleostei</taxon>
        <taxon>Acanthomorphata</taxon>
        <taxon>Eupercaria</taxon>
        <taxon>Perciformes</taxon>
        <taxon>Notothenioidei</taxon>
        <taxon>Pogonophryne</taxon>
    </lineage>
</organism>
<feature type="non-terminal residue" evidence="1">
    <location>
        <position position="52"/>
    </location>
</feature>
<dbReference type="EMBL" id="JAPTMU010000003">
    <property type="protein sequence ID" value="KAJ4945795.1"/>
    <property type="molecule type" value="Genomic_DNA"/>
</dbReference>
<proteinExistence type="predicted"/>
<keyword evidence="2" id="KW-1185">Reference proteome</keyword>
<evidence type="ECO:0000313" key="2">
    <source>
        <dbReference type="Proteomes" id="UP001219934"/>
    </source>
</evidence>
<sequence length="52" mass="5931">TNKCRKTSFTVVGGWKWHQQFQSSVSQLWVLRLDVDPKVCQALKVVLSVPSD</sequence>
<comment type="caution">
    <text evidence="1">The sequence shown here is derived from an EMBL/GenBank/DDBJ whole genome shotgun (WGS) entry which is preliminary data.</text>
</comment>
<dbReference type="AlphaFoldDB" id="A0AAD6BPB6"/>
<gene>
    <name evidence="1" type="ORF">JOQ06_023473</name>
</gene>
<protein>
    <submittedName>
        <fullName evidence="1">Uncharacterized protein</fullName>
    </submittedName>
</protein>
<feature type="non-terminal residue" evidence="1">
    <location>
        <position position="1"/>
    </location>
</feature>
<evidence type="ECO:0000313" key="1">
    <source>
        <dbReference type="EMBL" id="KAJ4945795.1"/>
    </source>
</evidence>
<dbReference type="Proteomes" id="UP001219934">
    <property type="component" value="Unassembled WGS sequence"/>
</dbReference>
<accession>A0AAD6BPB6</accession>
<reference evidence="1" key="1">
    <citation type="submission" date="2022-11" db="EMBL/GenBank/DDBJ databases">
        <title>Chromosome-level genome of Pogonophryne albipinna.</title>
        <authorList>
            <person name="Jo E."/>
        </authorList>
    </citation>
    <scope>NUCLEOTIDE SEQUENCE</scope>
    <source>
        <strain evidence="1">SGF0006</strain>
        <tissue evidence="1">Muscle</tissue>
    </source>
</reference>